<evidence type="ECO:0000313" key="1">
    <source>
        <dbReference type="EMBL" id="MFC4353654.1"/>
    </source>
</evidence>
<keyword evidence="2" id="KW-1185">Reference proteome</keyword>
<dbReference type="Proteomes" id="UP001595733">
    <property type="component" value="Unassembled WGS sequence"/>
</dbReference>
<accession>A0ABV8URB6</accession>
<reference evidence="2" key="1">
    <citation type="journal article" date="2019" name="Int. J. Syst. Evol. Microbiol.">
        <title>The Global Catalogue of Microorganisms (GCM) 10K type strain sequencing project: providing services to taxonomists for standard genome sequencing and annotation.</title>
        <authorList>
            <consortium name="The Broad Institute Genomics Platform"/>
            <consortium name="The Broad Institute Genome Sequencing Center for Infectious Disease"/>
            <person name="Wu L."/>
            <person name="Ma J."/>
        </authorList>
    </citation>
    <scope>NUCLEOTIDE SEQUENCE [LARGE SCALE GENOMIC DNA]</scope>
    <source>
        <strain evidence="2">CCUG 50353</strain>
    </source>
</reference>
<comment type="caution">
    <text evidence="1">The sequence shown here is derived from an EMBL/GenBank/DDBJ whole genome shotgun (WGS) entry which is preliminary data.</text>
</comment>
<proteinExistence type="predicted"/>
<dbReference type="EMBL" id="JBHSEF010000008">
    <property type="protein sequence ID" value="MFC4353654.1"/>
    <property type="molecule type" value="Genomic_DNA"/>
</dbReference>
<sequence length="47" mass="5555">MNETTKWWDEVFTGPMALGINKERLAELEEESFIYFQTDNITEDKPS</sequence>
<name>A0ABV8URB6_9BACL</name>
<protein>
    <submittedName>
        <fullName evidence="1">Uncharacterized protein</fullName>
    </submittedName>
</protein>
<dbReference type="RefSeq" id="WP_378139258.1">
    <property type="nucleotide sequence ID" value="NZ_JBHSEF010000008.1"/>
</dbReference>
<evidence type="ECO:0000313" key="2">
    <source>
        <dbReference type="Proteomes" id="UP001595733"/>
    </source>
</evidence>
<gene>
    <name evidence="1" type="ORF">ACFO0S_01075</name>
</gene>
<organism evidence="1 2">
    <name type="scientific">Chryseomicrobium palamuruense</name>
    <dbReference type="NCBI Taxonomy" id="682973"/>
    <lineage>
        <taxon>Bacteria</taxon>
        <taxon>Bacillati</taxon>
        <taxon>Bacillota</taxon>
        <taxon>Bacilli</taxon>
        <taxon>Bacillales</taxon>
        <taxon>Caryophanaceae</taxon>
        <taxon>Chryseomicrobium</taxon>
    </lineage>
</organism>